<organism evidence="1 2">
    <name type="scientific">Suillus luteus UH-Slu-Lm8-n1</name>
    <dbReference type="NCBI Taxonomy" id="930992"/>
    <lineage>
        <taxon>Eukaryota</taxon>
        <taxon>Fungi</taxon>
        <taxon>Dikarya</taxon>
        <taxon>Basidiomycota</taxon>
        <taxon>Agaricomycotina</taxon>
        <taxon>Agaricomycetes</taxon>
        <taxon>Agaricomycetidae</taxon>
        <taxon>Boletales</taxon>
        <taxon>Suillineae</taxon>
        <taxon>Suillaceae</taxon>
        <taxon>Suillus</taxon>
    </lineage>
</organism>
<dbReference type="HOGENOM" id="CLU_1541116_0_0_1"/>
<protein>
    <submittedName>
        <fullName evidence="1">Uncharacterized protein</fullName>
    </submittedName>
</protein>
<keyword evidence="2" id="KW-1185">Reference proteome</keyword>
<dbReference type="OrthoDB" id="2690185at2759"/>
<gene>
    <name evidence="1" type="ORF">CY34DRAFT_18850</name>
</gene>
<dbReference type="Proteomes" id="UP000054485">
    <property type="component" value="Unassembled WGS sequence"/>
</dbReference>
<sequence length="174" mass="19022">MSMDAESLSGTTSPSNLERQWTASPAVTPSLMPTPTFSQATPYISSPASATEATSNPLAHLLGAPTEERVHVSETRCVSNLLFRCWGADQVALKFAIHLCANSTLLWIVGLFHDDIFSDLNSPTGLNKGINFLQVMSEYDCHCTNYFEEGTRRFNEESDTGDPGSVFRCTLLPL</sequence>
<name>A0A0C9Z5J8_9AGAM</name>
<dbReference type="AlphaFoldDB" id="A0A0C9Z5J8"/>
<accession>A0A0C9Z5J8</accession>
<dbReference type="EMBL" id="KN836137">
    <property type="protein sequence ID" value="KIK32715.1"/>
    <property type="molecule type" value="Genomic_DNA"/>
</dbReference>
<evidence type="ECO:0000313" key="1">
    <source>
        <dbReference type="EMBL" id="KIK32715.1"/>
    </source>
</evidence>
<reference evidence="2" key="2">
    <citation type="submission" date="2015-01" db="EMBL/GenBank/DDBJ databases">
        <title>Evolutionary Origins and Diversification of the Mycorrhizal Mutualists.</title>
        <authorList>
            <consortium name="DOE Joint Genome Institute"/>
            <consortium name="Mycorrhizal Genomics Consortium"/>
            <person name="Kohler A."/>
            <person name="Kuo A."/>
            <person name="Nagy L.G."/>
            <person name="Floudas D."/>
            <person name="Copeland A."/>
            <person name="Barry K.W."/>
            <person name="Cichocki N."/>
            <person name="Veneault-Fourrey C."/>
            <person name="LaButti K."/>
            <person name="Lindquist E.A."/>
            <person name="Lipzen A."/>
            <person name="Lundell T."/>
            <person name="Morin E."/>
            <person name="Murat C."/>
            <person name="Riley R."/>
            <person name="Ohm R."/>
            <person name="Sun H."/>
            <person name="Tunlid A."/>
            <person name="Henrissat B."/>
            <person name="Grigoriev I.V."/>
            <person name="Hibbett D.S."/>
            <person name="Martin F."/>
        </authorList>
    </citation>
    <scope>NUCLEOTIDE SEQUENCE [LARGE SCALE GENOMIC DNA]</scope>
    <source>
        <strain evidence="2">UH-Slu-Lm8-n1</strain>
    </source>
</reference>
<reference evidence="1 2" key="1">
    <citation type="submission" date="2014-04" db="EMBL/GenBank/DDBJ databases">
        <authorList>
            <consortium name="DOE Joint Genome Institute"/>
            <person name="Kuo A."/>
            <person name="Ruytinx J."/>
            <person name="Rineau F."/>
            <person name="Colpaert J."/>
            <person name="Kohler A."/>
            <person name="Nagy L.G."/>
            <person name="Floudas D."/>
            <person name="Copeland A."/>
            <person name="Barry K.W."/>
            <person name="Cichocki N."/>
            <person name="Veneault-Fourrey C."/>
            <person name="LaButti K."/>
            <person name="Lindquist E.A."/>
            <person name="Lipzen A."/>
            <person name="Lundell T."/>
            <person name="Morin E."/>
            <person name="Murat C."/>
            <person name="Sun H."/>
            <person name="Tunlid A."/>
            <person name="Henrissat B."/>
            <person name="Grigoriev I.V."/>
            <person name="Hibbett D.S."/>
            <person name="Martin F."/>
            <person name="Nordberg H.P."/>
            <person name="Cantor M.N."/>
            <person name="Hua S.X."/>
        </authorList>
    </citation>
    <scope>NUCLEOTIDE SEQUENCE [LARGE SCALE GENOMIC DNA]</scope>
    <source>
        <strain evidence="1 2">UH-Slu-Lm8-n1</strain>
    </source>
</reference>
<dbReference type="InParanoid" id="A0A0C9Z5J8"/>
<dbReference type="STRING" id="930992.A0A0C9Z5J8"/>
<proteinExistence type="predicted"/>
<evidence type="ECO:0000313" key="2">
    <source>
        <dbReference type="Proteomes" id="UP000054485"/>
    </source>
</evidence>